<dbReference type="Proteomes" id="UP000004095">
    <property type="component" value="Unassembled WGS sequence"/>
</dbReference>
<comment type="caution">
    <text evidence="1">The sequence shown here is derived from an EMBL/GenBank/DDBJ whole genome shotgun (WGS) entry which is preliminary data.</text>
</comment>
<proteinExistence type="predicted"/>
<sequence>MRLFGFSLLRNGVKYDYSFHESLTSLSGITEKIYLALGEGEDNTEEVLQQYDFLHIISTVWDHNIRKSGLILSQQTNIALDALRKDFDQEPGTWGVYLQADEVINEEDYEKMKRDIAYANEHGYDAVRFRYLHFWSSHNKIAIDFQWYPQEIRAVRLKSSIKSCLDAQGFEGFKKVYDSDAFIYHYGHARSDEGYEEKYKEFHKWWHTSEKAIARSKRKFEKRTSERTLKLLPYFGTHPSLMKKRIEEANDVFEQAPVKAVYILADKSLFSDEFIAKINAEQVHWVTEGNYKKAPKDQLVILRPGFWQKLRYKSEVPLKTHSDLARPWTVETILTLKLAEKDIGLKKI</sequence>
<dbReference type="EMBL" id="AAWS01000026">
    <property type="protein sequence ID" value="EAY27150.1"/>
    <property type="molecule type" value="Genomic_DNA"/>
</dbReference>
<organism evidence="1 2">
    <name type="scientific">Microscilla marina ATCC 23134</name>
    <dbReference type="NCBI Taxonomy" id="313606"/>
    <lineage>
        <taxon>Bacteria</taxon>
        <taxon>Pseudomonadati</taxon>
        <taxon>Bacteroidota</taxon>
        <taxon>Cytophagia</taxon>
        <taxon>Cytophagales</taxon>
        <taxon>Microscillaceae</taxon>
        <taxon>Microscilla</taxon>
    </lineage>
</organism>
<dbReference type="OrthoDB" id="9815923at2"/>
<dbReference type="InterPro" id="IPR029044">
    <property type="entry name" value="Nucleotide-diphossugar_trans"/>
</dbReference>
<protein>
    <submittedName>
        <fullName evidence="1">Uncharacterized protein</fullName>
    </submittedName>
</protein>
<name>A1ZR61_MICM2</name>
<evidence type="ECO:0000313" key="1">
    <source>
        <dbReference type="EMBL" id="EAY27150.1"/>
    </source>
</evidence>
<dbReference type="RefSeq" id="WP_004156225.1">
    <property type="nucleotide sequence ID" value="NZ_AAWS01000026.1"/>
</dbReference>
<gene>
    <name evidence="1" type="ORF">M23134_08424</name>
</gene>
<dbReference type="SUPFAM" id="SSF53448">
    <property type="entry name" value="Nucleotide-diphospho-sugar transferases"/>
    <property type="match status" value="1"/>
</dbReference>
<keyword evidence="2" id="KW-1185">Reference proteome</keyword>
<accession>A1ZR61</accession>
<evidence type="ECO:0000313" key="2">
    <source>
        <dbReference type="Proteomes" id="UP000004095"/>
    </source>
</evidence>
<reference evidence="1 2" key="1">
    <citation type="submission" date="2007-01" db="EMBL/GenBank/DDBJ databases">
        <authorList>
            <person name="Haygood M."/>
            <person name="Podell S."/>
            <person name="Anderson C."/>
            <person name="Hopkinson B."/>
            <person name="Roe K."/>
            <person name="Barbeau K."/>
            <person name="Gaasterland T."/>
            <person name="Ferriera S."/>
            <person name="Johnson J."/>
            <person name="Kravitz S."/>
            <person name="Beeson K."/>
            <person name="Sutton G."/>
            <person name="Rogers Y.-H."/>
            <person name="Friedman R."/>
            <person name="Frazier M."/>
            <person name="Venter J.C."/>
        </authorList>
    </citation>
    <scope>NUCLEOTIDE SEQUENCE [LARGE SCALE GENOMIC DNA]</scope>
    <source>
        <strain evidence="1 2">ATCC 23134</strain>
    </source>
</reference>
<dbReference type="AlphaFoldDB" id="A1ZR61"/>
<dbReference type="eggNOG" id="COG0463">
    <property type="taxonomic scope" value="Bacteria"/>
</dbReference>